<reference evidence="8" key="2">
    <citation type="submission" date="2020-09" db="EMBL/GenBank/DDBJ databases">
        <authorList>
            <person name="Sun Q."/>
            <person name="Zhou Y."/>
        </authorList>
    </citation>
    <scope>NUCLEOTIDE SEQUENCE</scope>
    <source>
        <strain evidence="8">CGMCC 1.15425</strain>
    </source>
</reference>
<keyword evidence="4 6" id="KW-0808">Transferase</keyword>
<comment type="similarity">
    <text evidence="2 6">Belongs to the class-I pyridoxal-phosphate-dependent aminotransferase family.</text>
</comment>
<dbReference type="Gene3D" id="3.40.640.10">
    <property type="entry name" value="Type I PLP-dependent aspartate aminotransferase-like (Major domain)"/>
    <property type="match status" value="1"/>
</dbReference>
<dbReference type="GO" id="GO:0006520">
    <property type="term" value="P:amino acid metabolic process"/>
    <property type="evidence" value="ECO:0007669"/>
    <property type="project" value="InterPro"/>
</dbReference>
<evidence type="ECO:0000256" key="1">
    <source>
        <dbReference type="ARBA" id="ARBA00001933"/>
    </source>
</evidence>
<sequence>MRIANRAKRVNPFRVMDVMARAQAREAAGLPVIHLEVGEPDFGTCEAIRAAGIAALQSGQTAYTGATGLPELRERIAAFYAAHHGVTVDPSRIIITPGASGALVLLSQLLLSPGDEVLMPDPSYPCNRNFVTLAGASTTLLPMAGSGRAAPDIEQLNAHLQTGNHSNKNTTLAGLWLASPVNPTGAIISKEEMHDLAGWCRKHNCHLLMDEIYHGLDFRVSQGACQRMGDLPSVLTVDAEALVVNSFSKYFGMTGWRIGWMVLPENLVERATVLAQNLFISASTPAQYAALRAFDSDVIDQLEVQRQVFRQRRDFLREALPSAGLELAWQPDGAFYCYVDISRYDNDCERFCGRILDQYGVAITPGTDFGDNQANRYARIAYTRPVEELESAVEQITQALQAIRV</sequence>
<dbReference type="OrthoDB" id="9803354at2"/>
<dbReference type="EMBL" id="BMIY01000009">
    <property type="protein sequence ID" value="GFZ78467.1"/>
    <property type="molecule type" value="Genomic_DNA"/>
</dbReference>
<evidence type="ECO:0000256" key="3">
    <source>
        <dbReference type="ARBA" id="ARBA00022576"/>
    </source>
</evidence>
<evidence type="ECO:0000256" key="5">
    <source>
        <dbReference type="ARBA" id="ARBA00022898"/>
    </source>
</evidence>
<dbReference type="GO" id="GO:0008483">
    <property type="term" value="F:transaminase activity"/>
    <property type="evidence" value="ECO:0007669"/>
    <property type="project" value="UniProtKB-KW"/>
</dbReference>
<dbReference type="GO" id="GO:0030170">
    <property type="term" value="F:pyridoxal phosphate binding"/>
    <property type="evidence" value="ECO:0007669"/>
    <property type="project" value="InterPro"/>
</dbReference>
<evidence type="ECO:0000259" key="7">
    <source>
        <dbReference type="Pfam" id="PF00155"/>
    </source>
</evidence>
<dbReference type="Proteomes" id="UP000627715">
    <property type="component" value="Unassembled WGS sequence"/>
</dbReference>
<protein>
    <recommendedName>
        <fullName evidence="6">Aminotransferase</fullName>
        <ecNumber evidence="6">2.6.1.-</ecNumber>
    </recommendedName>
</protein>
<name>A0A916QKS2_9GAMM</name>
<dbReference type="SUPFAM" id="SSF53383">
    <property type="entry name" value="PLP-dependent transferases"/>
    <property type="match status" value="1"/>
</dbReference>
<dbReference type="PRINTS" id="PR00753">
    <property type="entry name" value="ACCSYNTHASE"/>
</dbReference>
<dbReference type="Pfam" id="PF00155">
    <property type="entry name" value="Aminotran_1_2"/>
    <property type="match status" value="1"/>
</dbReference>
<comment type="cofactor">
    <cofactor evidence="1 6">
        <name>pyridoxal 5'-phosphate</name>
        <dbReference type="ChEBI" id="CHEBI:597326"/>
    </cofactor>
</comment>
<evidence type="ECO:0000256" key="4">
    <source>
        <dbReference type="ARBA" id="ARBA00022679"/>
    </source>
</evidence>
<dbReference type="InterPro" id="IPR004838">
    <property type="entry name" value="NHTrfase_class1_PyrdxlP-BS"/>
</dbReference>
<comment type="caution">
    <text evidence="8">The sequence shown here is derived from an EMBL/GenBank/DDBJ whole genome shotgun (WGS) entry which is preliminary data.</text>
</comment>
<proteinExistence type="inferred from homology"/>
<dbReference type="InterPro" id="IPR015421">
    <property type="entry name" value="PyrdxlP-dep_Trfase_major"/>
</dbReference>
<dbReference type="InterPro" id="IPR050596">
    <property type="entry name" value="AspAT/PAT-like"/>
</dbReference>
<dbReference type="EC" id="2.6.1.-" evidence="6"/>
<keyword evidence="3 6" id="KW-0032">Aminotransferase</keyword>
<evidence type="ECO:0000256" key="2">
    <source>
        <dbReference type="ARBA" id="ARBA00007441"/>
    </source>
</evidence>
<evidence type="ECO:0000313" key="8">
    <source>
        <dbReference type="EMBL" id="GFZ78467.1"/>
    </source>
</evidence>
<evidence type="ECO:0000313" key="9">
    <source>
        <dbReference type="Proteomes" id="UP000627715"/>
    </source>
</evidence>
<gene>
    <name evidence="8" type="ORF">GCM10011403_21890</name>
</gene>
<dbReference type="CDD" id="cd00609">
    <property type="entry name" value="AAT_like"/>
    <property type="match status" value="1"/>
</dbReference>
<keyword evidence="9" id="KW-1185">Reference proteome</keyword>
<dbReference type="PROSITE" id="PS00105">
    <property type="entry name" value="AA_TRANSFER_CLASS_1"/>
    <property type="match status" value="1"/>
</dbReference>
<organism evidence="8 9">
    <name type="scientific">Pseudohongiella nitratireducens</name>
    <dbReference type="NCBI Taxonomy" id="1768907"/>
    <lineage>
        <taxon>Bacteria</taxon>
        <taxon>Pseudomonadati</taxon>
        <taxon>Pseudomonadota</taxon>
        <taxon>Gammaproteobacteria</taxon>
        <taxon>Pseudomonadales</taxon>
        <taxon>Pseudohongiellaceae</taxon>
        <taxon>Pseudohongiella</taxon>
    </lineage>
</organism>
<dbReference type="RefSeq" id="WP_068810416.1">
    <property type="nucleotide sequence ID" value="NZ_BMIY01000009.1"/>
</dbReference>
<feature type="domain" description="Aminotransferase class I/classII large" evidence="7">
    <location>
        <begin position="32"/>
        <end position="396"/>
    </location>
</feature>
<dbReference type="InterPro" id="IPR015424">
    <property type="entry name" value="PyrdxlP-dep_Trfase"/>
</dbReference>
<dbReference type="InterPro" id="IPR004839">
    <property type="entry name" value="Aminotransferase_I/II_large"/>
</dbReference>
<dbReference type="PANTHER" id="PTHR46383:SF2">
    <property type="entry name" value="AMINOTRANSFERASE"/>
    <property type="match status" value="1"/>
</dbReference>
<evidence type="ECO:0000256" key="6">
    <source>
        <dbReference type="RuleBase" id="RU000481"/>
    </source>
</evidence>
<dbReference type="PANTHER" id="PTHR46383">
    <property type="entry name" value="ASPARTATE AMINOTRANSFERASE"/>
    <property type="match status" value="1"/>
</dbReference>
<accession>A0A916QKS2</accession>
<reference evidence="8" key="1">
    <citation type="journal article" date="2014" name="Int. J. Syst. Evol. Microbiol.">
        <title>Complete genome sequence of Corynebacterium casei LMG S-19264T (=DSM 44701T), isolated from a smear-ripened cheese.</title>
        <authorList>
            <consortium name="US DOE Joint Genome Institute (JGI-PGF)"/>
            <person name="Walter F."/>
            <person name="Albersmeier A."/>
            <person name="Kalinowski J."/>
            <person name="Ruckert C."/>
        </authorList>
    </citation>
    <scope>NUCLEOTIDE SEQUENCE</scope>
    <source>
        <strain evidence="8">CGMCC 1.15425</strain>
    </source>
</reference>
<dbReference type="AlphaFoldDB" id="A0A916QKS2"/>
<keyword evidence="5" id="KW-0663">Pyridoxal phosphate</keyword>